<dbReference type="InterPro" id="IPR013901">
    <property type="entry name" value="Anthrone_oxy"/>
</dbReference>
<evidence type="ECO:0000256" key="1">
    <source>
        <dbReference type="SAM" id="Phobius"/>
    </source>
</evidence>
<dbReference type="RefSeq" id="WP_136424861.1">
    <property type="nucleotide sequence ID" value="NZ_SSSN01000009.1"/>
</dbReference>
<organism evidence="2 3">
    <name type="scientific">Orlajensenia flava</name>
    <dbReference type="NCBI Taxonomy" id="2565934"/>
    <lineage>
        <taxon>Bacteria</taxon>
        <taxon>Bacillati</taxon>
        <taxon>Actinomycetota</taxon>
        <taxon>Actinomycetes</taxon>
        <taxon>Micrococcales</taxon>
        <taxon>Microbacteriaceae</taxon>
        <taxon>Orlajensenia</taxon>
    </lineage>
</organism>
<proteinExistence type="predicted"/>
<dbReference type="AlphaFoldDB" id="A0A4S4FPS8"/>
<evidence type="ECO:0000313" key="2">
    <source>
        <dbReference type="EMBL" id="THG32559.1"/>
    </source>
</evidence>
<reference evidence="2 3" key="1">
    <citation type="submission" date="2019-04" db="EMBL/GenBank/DDBJ databases">
        <authorList>
            <person name="Jiang L."/>
        </authorList>
    </citation>
    <scope>NUCLEOTIDE SEQUENCE [LARGE SCALE GENOMIC DNA]</scope>
    <source>
        <strain evidence="2 3">YIM 131861</strain>
    </source>
</reference>
<protein>
    <submittedName>
        <fullName evidence="2">DUF1772 domain-containing protein</fullName>
    </submittedName>
</protein>
<feature type="transmembrane region" description="Helical" evidence="1">
    <location>
        <begin position="6"/>
        <end position="28"/>
    </location>
</feature>
<name>A0A4S4FPS8_9MICO</name>
<keyword evidence="3" id="KW-1185">Reference proteome</keyword>
<dbReference type="Pfam" id="PF08592">
    <property type="entry name" value="Anthrone_oxy"/>
    <property type="match status" value="1"/>
</dbReference>
<comment type="caution">
    <text evidence="2">The sequence shown here is derived from an EMBL/GenBank/DDBJ whole genome shotgun (WGS) entry which is preliminary data.</text>
</comment>
<gene>
    <name evidence="2" type="ORF">E6C70_12450</name>
</gene>
<feature type="transmembrane region" description="Helical" evidence="1">
    <location>
        <begin position="81"/>
        <end position="101"/>
    </location>
</feature>
<dbReference type="Proteomes" id="UP000307380">
    <property type="component" value="Unassembled WGS sequence"/>
</dbReference>
<feature type="transmembrane region" description="Helical" evidence="1">
    <location>
        <begin position="132"/>
        <end position="151"/>
    </location>
</feature>
<keyword evidence="1" id="KW-0472">Membrane</keyword>
<dbReference type="OrthoDB" id="4729288at2"/>
<accession>A0A4S4FPS8</accession>
<keyword evidence="1" id="KW-0812">Transmembrane</keyword>
<feature type="transmembrane region" description="Helical" evidence="1">
    <location>
        <begin position="56"/>
        <end position="75"/>
    </location>
</feature>
<evidence type="ECO:0000313" key="3">
    <source>
        <dbReference type="Proteomes" id="UP000307380"/>
    </source>
</evidence>
<keyword evidence="1" id="KW-1133">Transmembrane helix</keyword>
<sequence>METMPRLAALLMVVPTAIWAGAIFFYAVERVNLWARMPLDQYVVDFRRSLYRSDPLQPILGILAVIGCVVFALTTGGAASAWAWSGALLIVAVIVFSIALPERINSQFRRRPEGEVPPNAAELRRRWRLFHFIRTVPAIAALLCVVLATTFA</sequence>
<dbReference type="EMBL" id="SSSN01000009">
    <property type="protein sequence ID" value="THG32559.1"/>
    <property type="molecule type" value="Genomic_DNA"/>
</dbReference>